<dbReference type="OrthoDB" id="6776451at2759"/>
<keyword evidence="3" id="KW-1185">Reference proteome</keyword>
<feature type="compositionally biased region" description="Polar residues" evidence="1">
    <location>
        <begin position="340"/>
        <end position="349"/>
    </location>
</feature>
<feature type="region of interest" description="Disordered" evidence="1">
    <location>
        <begin position="1"/>
        <end position="126"/>
    </location>
</feature>
<reference evidence="2 3" key="2">
    <citation type="submission" date="2019-01" db="EMBL/GenBank/DDBJ databases">
        <title>The decoding of complex shrimp genome reveals the adaptation for benthos swimmer, frequently molting mechanism and breeding impact on genome.</title>
        <authorList>
            <person name="Sun Y."/>
            <person name="Gao Y."/>
            <person name="Yu Y."/>
        </authorList>
    </citation>
    <scope>NUCLEOTIDE SEQUENCE [LARGE SCALE GENOMIC DNA]</scope>
    <source>
        <tissue evidence="2">Muscle</tissue>
    </source>
</reference>
<evidence type="ECO:0000256" key="1">
    <source>
        <dbReference type="SAM" id="MobiDB-lite"/>
    </source>
</evidence>
<dbReference type="Proteomes" id="UP000283509">
    <property type="component" value="Unassembled WGS sequence"/>
</dbReference>
<name>A0A3R7PZU8_PENVA</name>
<organism evidence="2 3">
    <name type="scientific">Penaeus vannamei</name>
    <name type="common">Whiteleg shrimp</name>
    <name type="synonym">Litopenaeus vannamei</name>
    <dbReference type="NCBI Taxonomy" id="6689"/>
    <lineage>
        <taxon>Eukaryota</taxon>
        <taxon>Metazoa</taxon>
        <taxon>Ecdysozoa</taxon>
        <taxon>Arthropoda</taxon>
        <taxon>Crustacea</taxon>
        <taxon>Multicrustacea</taxon>
        <taxon>Malacostraca</taxon>
        <taxon>Eumalacostraca</taxon>
        <taxon>Eucarida</taxon>
        <taxon>Decapoda</taxon>
        <taxon>Dendrobranchiata</taxon>
        <taxon>Penaeoidea</taxon>
        <taxon>Penaeidae</taxon>
        <taxon>Penaeus</taxon>
    </lineage>
</organism>
<feature type="compositionally biased region" description="Basic residues" evidence="1">
    <location>
        <begin position="1"/>
        <end position="12"/>
    </location>
</feature>
<evidence type="ECO:0000313" key="3">
    <source>
        <dbReference type="Proteomes" id="UP000283509"/>
    </source>
</evidence>
<feature type="compositionally biased region" description="Polar residues" evidence="1">
    <location>
        <begin position="117"/>
        <end position="126"/>
    </location>
</feature>
<proteinExistence type="predicted"/>
<comment type="caution">
    <text evidence="2">The sequence shown here is derived from an EMBL/GenBank/DDBJ whole genome shotgun (WGS) entry which is preliminary data.</text>
</comment>
<feature type="compositionally biased region" description="Acidic residues" evidence="1">
    <location>
        <begin position="95"/>
        <end position="106"/>
    </location>
</feature>
<feature type="compositionally biased region" description="Low complexity" evidence="1">
    <location>
        <begin position="380"/>
        <end position="394"/>
    </location>
</feature>
<dbReference type="AlphaFoldDB" id="A0A3R7PZU8"/>
<feature type="compositionally biased region" description="Polar residues" evidence="1">
    <location>
        <begin position="73"/>
        <end position="85"/>
    </location>
</feature>
<reference evidence="2 3" key="1">
    <citation type="submission" date="2018-04" db="EMBL/GenBank/DDBJ databases">
        <authorList>
            <person name="Zhang X."/>
            <person name="Yuan J."/>
            <person name="Li F."/>
            <person name="Xiang J."/>
        </authorList>
    </citation>
    <scope>NUCLEOTIDE SEQUENCE [LARGE SCALE GENOMIC DNA]</scope>
    <source>
        <tissue evidence="2">Muscle</tissue>
    </source>
</reference>
<feature type="compositionally biased region" description="Pro residues" evidence="1">
    <location>
        <begin position="360"/>
        <end position="369"/>
    </location>
</feature>
<evidence type="ECO:0000313" key="2">
    <source>
        <dbReference type="EMBL" id="ROT64858.1"/>
    </source>
</evidence>
<protein>
    <submittedName>
        <fullName evidence="2">Gag-like protein</fullName>
    </submittedName>
</protein>
<accession>A0A3R7PZU8</accession>
<feature type="region of interest" description="Disordered" evidence="1">
    <location>
        <begin position="337"/>
        <end position="397"/>
    </location>
</feature>
<dbReference type="EMBL" id="QCYY01003176">
    <property type="protein sequence ID" value="ROT64858.1"/>
    <property type="molecule type" value="Genomic_DNA"/>
</dbReference>
<gene>
    <name evidence="2" type="ORF">C7M84_017209</name>
</gene>
<sequence length="472" mass="51990">MSKPGKKKKGPQKKVPMDPHSEPPDNSSTTDESTRKKKRTTSPETTQSPDDMLKPDLSNEDITSTKKARRASLESTPDSHTPNDSSHPDCHPLQEEETSEDMEASEDPTSRPLQAPDQPSTSKFRITSSRDFDTAVDSLFAIEKEFPFIDATTSITKEGDFILSANTESTKDLLNSLRTLSSGKVVNILPHTTPPRTFKSIVERFPIGFPLQRLTDLPFVVSATRCVSRTTKEETRQVLLITNDTPPPKINLGIFGKFQTRAYIPEPLRCFKCQQFGHHQAKCRASPRCAICAQPHATEGCLSKLKAGEKTEAKCPNCGGNHHAWNLRCEKRRALLPKSKTPTGPSAQRTFPRKLHNWSNPPPRQPTPPQLYCSKRSCALQPPSSPQLSTPQTSVRPVQPIPATLQDTNSAMTSPTPHDSAISKFLANTIQLGLLALGRSVDPSILQLLVDNVISALLTTTHPSPSTAKRIH</sequence>